<sequence length="39" mass="4336">MRAGTQSKNTAKQQVCANQNSTSAYSNHLFHNPTPILYL</sequence>
<evidence type="ECO:0000313" key="1">
    <source>
        <dbReference type="EMBL" id="DAD79981.1"/>
    </source>
</evidence>
<dbReference type="EMBL" id="BK014876">
    <property type="protein sequence ID" value="DAD79981.1"/>
    <property type="molecule type" value="Genomic_DNA"/>
</dbReference>
<protein>
    <submittedName>
        <fullName evidence="1">Uncharacterized protein</fullName>
    </submittedName>
</protein>
<organism evidence="1">
    <name type="scientific">Siphoviridae sp. ctHeV6</name>
    <dbReference type="NCBI Taxonomy" id="2826233"/>
    <lineage>
        <taxon>Viruses</taxon>
        <taxon>Duplodnaviria</taxon>
        <taxon>Heunggongvirae</taxon>
        <taxon>Uroviricota</taxon>
        <taxon>Caudoviricetes</taxon>
    </lineage>
</organism>
<name>A0A8S5MCE4_9CAUD</name>
<reference evidence="1" key="1">
    <citation type="journal article" date="2021" name="Proc. Natl. Acad. Sci. U.S.A.">
        <title>A Catalog of Tens of Thousands of Viruses from Human Metagenomes Reveals Hidden Associations with Chronic Diseases.</title>
        <authorList>
            <person name="Tisza M.J."/>
            <person name="Buck C.B."/>
        </authorList>
    </citation>
    <scope>NUCLEOTIDE SEQUENCE</scope>
    <source>
        <strain evidence="1">CtHeV6</strain>
    </source>
</reference>
<proteinExistence type="predicted"/>
<accession>A0A8S5MCE4</accession>